<protein>
    <submittedName>
        <fullName evidence="1">Uncharacterized protein</fullName>
    </submittedName>
</protein>
<proteinExistence type="predicted"/>
<dbReference type="EMBL" id="PGCI01001165">
    <property type="protein sequence ID" value="PLW07024.1"/>
    <property type="molecule type" value="Genomic_DNA"/>
</dbReference>
<name>A0A2N5S1D2_9BASI</name>
<evidence type="ECO:0000313" key="2">
    <source>
        <dbReference type="Proteomes" id="UP000235392"/>
    </source>
</evidence>
<comment type="caution">
    <text evidence="1">The sequence shown here is derived from an EMBL/GenBank/DDBJ whole genome shotgun (WGS) entry which is preliminary data.</text>
</comment>
<sequence>MERLMGTILKTTTNSRLGQIEITYLTNFYRIANLRALLDSSNFPPALAPFIRQLRSLYDPIPSIPETITKNRMSLDKRLFEILIARINELFPLVDQKWLASDKWDKIKSRDTNKFTPVTSQVLKLPNYVRDQIVFSTVKTNENNCIIAMNPNDYGIKFGIIELIFQHTRISPDKKATKWASQYAK</sequence>
<dbReference type="AlphaFoldDB" id="A0A2N5S1D2"/>
<accession>A0A2N5S1D2</accession>
<evidence type="ECO:0000313" key="1">
    <source>
        <dbReference type="EMBL" id="PLW07024.1"/>
    </source>
</evidence>
<dbReference type="Proteomes" id="UP000235392">
    <property type="component" value="Unassembled WGS sequence"/>
</dbReference>
<gene>
    <name evidence="1" type="ORF">PCASD_23641</name>
</gene>
<organism evidence="1 2">
    <name type="scientific">Puccinia coronata f. sp. avenae</name>
    <dbReference type="NCBI Taxonomy" id="200324"/>
    <lineage>
        <taxon>Eukaryota</taxon>
        <taxon>Fungi</taxon>
        <taxon>Dikarya</taxon>
        <taxon>Basidiomycota</taxon>
        <taxon>Pucciniomycotina</taxon>
        <taxon>Pucciniomycetes</taxon>
        <taxon>Pucciniales</taxon>
        <taxon>Pucciniaceae</taxon>
        <taxon>Puccinia</taxon>
    </lineage>
</organism>
<reference evidence="1 2" key="1">
    <citation type="submission" date="2017-11" db="EMBL/GenBank/DDBJ databases">
        <title>De novo assembly and phasing of dikaryotic genomes from two isolates of Puccinia coronata f. sp. avenae, the causal agent of oat crown rust.</title>
        <authorList>
            <person name="Miller M.E."/>
            <person name="Zhang Y."/>
            <person name="Omidvar V."/>
            <person name="Sperschneider J."/>
            <person name="Schwessinger B."/>
            <person name="Raley C."/>
            <person name="Palmer J.M."/>
            <person name="Garnica D."/>
            <person name="Upadhyaya N."/>
            <person name="Rathjen J."/>
            <person name="Taylor J.M."/>
            <person name="Park R.F."/>
            <person name="Dodds P.N."/>
            <person name="Hirsch C.D."/>
            <person name="Kianian S.F."/>
            <person name="Figueroa M."/>
        </authorList>
    </citation>
    <scope>NUCLEOTIDE SEQUENCE [LARGE SCALE GENOMIC DNA]</scope>
    <source>
        <strain evidence="1">12SD80</strain>
    </source>
</reference>